<evidence type="ECO:0000313" key="1">
    <source>
        <dbReference type="EMBL" id="KAK3773096.1"/>
    </source>
</evidence>
<name>A0AAE0ZQE6_9GAST</name>
<protein>
    <submittedName>
        <fullName evidence="1">Uncharacterized protein</fullName>
    </submittedName>
</protein>
<comment type="caution">
    <text evidence="1">The sequence shown here is derived from an EMBL/GenBank/DDBJ whole genome shotgun (WGS) entry which is preliminary data.</text>
</comment>
<organism evidence="1 2">
    <name type="scientific">Elysia crispata</name>
    <name type="common">lettuce slug</name>
    <dbReference type="NCBI Taxonomy" id="231223"/>
    <lineage>
        <taxon>Eukaryota</taxon>
        <taxon>Metazoa</taxon>
        <taxon>Spiralia</taxon>
        <taxon>Lophotrochozoa</taxon>
        <taxon>Mollusca</taxon>
        <taxon>Gastropoda</taxon>
        <taxon>Heterobranchia</taxon>
        <taxon>Euthyneura</taxon>
        <taxon>Panpulmonata</taxon>
        <taxon>Sacoglossa</taxon>
        <taxon>Placobranchoidea</taxon>
        <taxon>Plakobranchidae</taxon>
        <taxon>Elysia</taxon>
    </lineage>
</organism>
<reference evidence="1" key="1">
    <citation type="journal article" date="2023" name="G3 (Bethesda)">
        <title>A reference genome for the long-term kleptoplast-retaining sea slug Elysia crispata morphotype clarki.</title>
        <authorList>
            <person name="Eastman K.E."/>
            <person name="Pendleton A.L."/>
            <person name="Shaikh M.A."/>
            <person name="Suttiyut T."/>
            <person name="Ogas R."/>
            <person name="Tomko P."/>
            <person name="Gavelis G."/>
            <person name="Widhalm J.R."/>
            <person name="Wisecaver J.H."/>
        </authorList>
    </citation>
    <scope>NUCLEOTIDE SEQUENCE</scope>
    <source>
        <strain evidence="1">ECLA1</strain>
    </source>
</reference>
<keyword evidence="2" id="KW-1185">Reference proteome</keyword>
<sequence>MAASCLEVGIDLHLGALAVQDRSANVSSPVVFLIPLNCSPSARQQLKTPTSPCNSFSSMASSYRFSLPPAPLPAFLFETYMSSHVVLNMSARMLHCMPFHMVPNVSSYMTHSMPSYLLPNMSSSMMVGHHTAFFPCLSRVKISFVLADDVPACRLSFTFLERPGERQVARFLRNFRRNLSFQESETEHFWLPPLQFTYTLKGPTELAYPLCFALRGPPLCFPKIVCLSSCAQPLTSNLEKIRSARSFSRNSINSPTTDHRLPALMSVAHLCVDP</sequence>
<evidence type="ECO:0000313" key="2">
    <source>
        <dbReference type="Proteomes" id="UP001283361"/>
    </source>
</evidence>
<accession>A0AAE0ZQE6</accession>
<dbReference type="EMBL" id="JAWDGP010003560">
    <property type="protein sequence ID" value="KAK3773096.1"/>
    <property type="molecule type" value="Genomic_DNA"/>
</dbReference>
<proteinExistence type="predicted"/>
<dbReference type="Proteomes" id="UP001283361">
    <property type="component" value="Unassembled WGS sequence"/>
</dbReference>
<gene>
    <name evidence="1" type="ORF">RRG08_016200</name>
</gene>
<dbReference type="AlphaFoldDB" id="A0AAE0ZQE6"/>